<dbReference type="Proteomes" id="UP001208570">
    <property type="component" value="Unassembled WGS sequence"/>
</dbReference>
<reference evidence="11" key="1">
    <citation type="journal article" date="2023" name="Mol. Biol. Evol.">
        <title>Third-Generation Sequencing Reveals the Adaptive Role of the Epigenome in Three Deep-Sea Polychaetes.</title>
        <authorList>
            <person name="Perez M."/>
            <person name="Aroh O."/>
            <person name="Sun Y."/>
            <person name="Lan Y."/>
            <person name="Juniper S.K."/>
            <person name="Young C.R."/>
            <person name="Angers B."/>
            <person name="Qian P.Y."/>
        </authorList>
    </citation>
    <scope>NUCLEOTIDE SEQUENCE</scope>
    <source>
        <strain evidence="11">P08H-3</strain>
    </source>
</reference>
<dbReference type="PANTHER" id="PTHR24243:SF230">
    <property type="entry name" value="G-PROTEIN COUPLED RECEPTORS FAMILY 1 PROFILE DOMAIN-CONTAINING PROTEIN"/>
    <property type="match status" value="1"/>
</dbReference>
<dbReference type="Gene3D" id="1.20.1070.10">
    <property type="entry name" value="Rhodopsin 7-helix transmembrane proteins"/>
    <property type="match status" value="1"/>
</dbReference>
<evidence type="ECO:0000256" key="3">
    <source>
        <dbReference type="ARBA" id="ARBA00022989"/>
    </source>
</evidence>
<evidence type="ECO:0000256" key="4">
    <source>
        <dbReference type="ARBA" id="ARBA00023040"/>
    </source>
</evidence>
<evidence type="ECO:0000256" key="2">
    <source>
        <dbReference type="ARBA" id="ARBA00022692"/>
    </source>
</evidence>
<name>A0AAD9N7W0_9ANNE</name>
<keyword evidence="4 8" id="KW-0297">G-protein coupled receptor</keyword>
<evidence type="ECO:0000313" key="12">
    <source>
        <dbReference type="Proteomes" id="UP001208570"/>
    </source>
</evidence>
<evidence type="ECO:0000256" key="7">
    <source>
        <dbReference type="ARBA" id="ARBA00023224"/>
    </source>
</evidence>
<feature type="transmembrane region" description="Helical" evidence="9">
    <location>
        <begin position="146"/>
        <end position="166"/>
    </location>
</feature>
<keyword evidence="3 9" id="KW-1133">Transmembrane helix</keyword>
<dbReference type="PRINTS" id="PR00237">
    <property type="entry name" value="GPCRRHODOPSN"/>
</dbReference>
<feature type="transmembrane region" description="Helical" evidence="9">
    <location>
        <begin position="253"/>
        <end position="271"/>
    </location>
</feature>
<keyword evidence="2 8" id="KW-0812">Transmembrane</keyword>
<feature type="transmembrane region" description="Helical" evidence="9">
    <location>
        <begin position="90"/>
        <end position="109"/>
    </location>
</feature>
<dbReference type="InterPro" id="IPR017452">
    <property type="entry name" value="GPCR_Rhodpsn_7TM"/>
</dbReference>
<keyword evidence="5 9" id="KW-0472">Membrane</keyword>
<accession>A0AAD9N7W0</accession>
<dbReference type="InterPro" id="IPR000276">
    <property type="entry name" value="GPCR_Rhodpsn"/>
</dbReference>
<feature type="transmembrane region" description="Helical" evidence="9">
    <location>
        <begin position="64"/>
        <end position="81"/>
    </location>
</feature>
<keyword evidence="6 8" id="KW-0675">Receptor</keyword>
<evidence type="ECO:0000256" key="9">
    <source>
        <dbReference type="SAM" id="Phobius"/>
    </source>
</evidence>
<dbReference type="Pfam" id="PF00001">
    <property type="entry name" value="7tm_1"/>
    <property type="match status" value="1"/>
</dbReference>
<evidence type="ECO:0000256" key="6">
    <source>
        <dbReference type="ARBA" id="ARBA00023170"/>
    </source>
</evidence>
<feature type="transmembrane region" description="Helical" evidence="9">
    <location>
        <begin position="198"/>
        <end position="220"/>
    </location>
</feature>
<dbReference type="AlphaFoldDB" id="A0AAD9N7W0"/>
<dbReference type="PANTHER" id="PTHR24243">
    <property type="entry name" value="G-PROTEIN COUPLED RECEPTOR"/>
    <property type="match status" value="1"/>
</dbReference>
<proteinExistence type="inferred from homology"/>
<sequence>MNQSLLANSNNNASGPEPVGAMISVLYPEYFFVPVLFVFGVVGNVITIRVMASPAYRNMPVSKLLMALSLSDILVNVLVLFNQPFSRGQFGLDVLASSSAGCVVFFWAYRFSRLTSSWMVVMISCERFVAVWLHTKAKAINNTTNAYIAIGLVYGIFAVYAGYLGWCADRIVNGTCFMNIFNPETVHLARAFLATSLITYNVLPSAMLVVINALIVYKLVKMNKARNRITVGSSSSGQQLPGATSSRNRKTTVMLLSVTLAFVILVSPNAVTHLVSFVKRENVFSATDRATVLLREISQLCEQLDHSINFLLYVLSSKTFREDVLVLLKCGRVPSSVPRSTTND</sequence>
<feature type="domain" description="G-protein coupled receptors family 1 profile" evidence="10">
    <location>
        <begin position="43"/>
        <end position="313"/>
    </location>
</feature>
<dbReference type="CDD" id="cd14978">
    <property type="entry name" value="7tmA_FMRFamide_R-like"/>
    <property type="match status" value="1"/>
</dbReference>
<evidence type="ECO:0000313" key="11">
    <source>
        <dbReference type="EMBL" id="KAK2160105.1"/>
    </source>
</evidence>
<dbReference type="EMBL" id="JAODUP010000140">
    <property type="protein sequence ID" value="KAK2160105.1"/>
    <property type="molecule type" value="Genomic_DNA"/>
</dbReference>
<dbReference type="GO" id="GO:0004930">
    <property type="term" value="F:G protein-coupled receptor activity"/>
    <property type="evidence" value="ECO:0007669"/>
    <property type="project" value="UniProtKB-KW"/>
</dbReference>
<dbReference type="PROSITE" id="PS00237">
    <property type="entry name" value="G_PROTEIN_RECEP_F1_1"/>
    <property type="match status" value="1"/>
</dbReference>
<evidence type="ECO:0000256" key="1">
    <source>
        <dbReference type="ARBA" id="ARBA00004141"/>
    </source>
</evidence>
<comment type="similarity">
    <text evidence="8">Belongs to the G-protein coupled receptor 1 family.</text>
</comment>
<evidence type="ECO:0000256" key="5">
    <source>
        <dbReference type="ARBA" id="ARBA00023136"/>
    </source>
</evidence>
<evidence type="ECO:0000256" key="8">
    <source>
        <dbReference type="RuleBase" id="RU000688"/>
    </source>
</evidence>
<feature type="transmembrane region" description="Helical" evidence="9">
    <location>
        <begin position="30"/>
        <end position="52"/>
    </location>
</feature>
<organism evidence="11 12">
    <name type="scientific">Paralvinella palmiformis</name>
    <dbReference type="NCBI Taxonomy" id="53620"/>
    <lineage>
        <taxon>Eukaryota</taxon>
        <taxon>Metazoa</taxon>
        <taxon>Spiralia</taxon>
        <taxon>Lophotrochozoa</taxon>
        <taxon>Annelida</taxon>
        <taxon>Polychaeta</taxon>
        <taxon>Sedentaria</taxon>
        <taxon>Canalipalpata</taxon>
        <taxon>Terebellida</taxon>
        <taxon>Terebelliformia</taxon>
        <taxon>Alvinellidae</taxon>
        <taxon>Paralvinella</taxon>
    </lineage>
</organism>
<comment type="caution">
    <text evidence="11">The sequence shown here is derived from an EMBL/GenBank/DDBJ whole genome shotgun (WGS) entry which is preliminary data.</text>
</comment>
<dbReference type="GO" id="GO:0005886">
    <property type="term" value="C:plasma membrane"/>
    <property type="evidence" value="ECO:0007669"/>
    <property type="project" value="TreeGrafter"/>
</dbReference>
<protein>
    <recommendedName>
        <fullName evidence="10">G-protein coupled receptors family 1 profile domain-containing protein</fullName>
    </recommendedName>
</protein>
<keyword evidence="12" id="KW-1185">Reference proteome</keyword>
<comment type="subcellular location">
    <subcellularLocation>
        <location evidence="1">Membrane</location>
        <topology evidence="1">Multi-pass membrane protein</topology>
    </subcellularLocation>
</comment>
<dbReference type="PROSITE" id="PS50262">
    <property type="entry name" value="G_PROTEIN_RECEP_F1_2"/>
    <property type="match status" value="1"/>
</dbReference>
<evidence type="ECO:0000259" key="10">
    <source>
        <dbReference type="PROSITE" id="PS50262"/>
    </source>
</evidence>
<keyword evidence="7 8" id="KW-0807">Transducer</keyword>
<gene>
    <name evidence="11" type="ORF">LSH36_140g04001</name>
</gene>
<dbReference type="SUPFAM" id="SSF81321">
    <property type="entry name" value="Family A G protein-coupled receptor-like"/>
    <property type="match status" value="1"/>
</dbReference>